<dbReference type="InterPro" id="IPR001646">
    <property type="entry name" value="5peptide_repeat"/>
</dbReference>
<dbReference type="RefSeq" id="WP_145454335.1">
    <property type="nucleotide sequence ID" value="NZ_CP036317.1"/>
</dbReference>
<evidence type="ECO:0000313" key="3">
    <source>
        <dbReference type="Proteomes" id="UP000320839"/>
    </source>
</evidence>
<keyword evidence="1" id="KW-1133">Transmembrane helix</keyword>
<dbReference type="InterPro" id="IPR051082">
    <property type="entry name" value="Pentapeptide-BTB/POZ_domain"/>
</dbReference>
<dbReference type="EMBL" id="CP036317">
    <property type="protein sequence ID" value="QDV16425.1"/>
    <property type="molecule type" value="Genomic_DNA"/>
</dbReference>
<dbReference type="AlphaFoldDB" id="A0A518FJ99"/>
<reference evidence="2 3" key="1">
    <citation type="submission" date="2019-02" db="EMBL/GenBank/DDBJ databases">
        <title>Deep-cultivation of Planctomycetes and their phenomic and genomic characterization uncovers novel biology.</title>
        <authorList>
            <person name="Wiegand S."/>
            <person name="Jogler M."/>
            <person name="Boedeker C."/>
            <person name="Pinto D."/>
            <person name="Vollmers J."/>
            <person name="Rivas-Marin E."/>
            <person name="Kohn T."/>
            <person name="Peeters S.H."/>
            <person name="Heuer A."/>
            <person name="Rast P."/>
            <person name="Oberbeckmann S."/>
            <person name="Bunk B."/>
            <person name="Jeske O."/>
            <person name="Meyerdierks A."/>
            <person name="Storesund J.E."/>
            <person name="Kallscheuer N."/>
            <person name="Luecker S."/>
            <person name="Lage O.M."/>
            <person name="Pohl T."/>
            <person name="Merkel B.J."/>
            <person name="Hornburger P."/>
            <person name="Mueller R.-W."/>
            <person name="Bruemmer F."/>
            <person name="Labrenz M."/>
            <person name="Spormann A.M."/>
            <person name="Op den Camp H."/>
            <person name="Overmann J."/>
            <person name="Amann R."/>
            <person name="Jetten M.S.M."/>
            <person name="Mascher T."/>
            <person name="Medema M.H."/>
            <person name="Devos D.P."/>
            <person name="Kaster A.-K."/>
            <person name="Ovreas L."/>
            <person name="Rohde M."/>
            <person name="Galperin M.Y."/>
            <person name="Jogler C."/>
        </authorList>
    </citation>
    <scope>NUCLEOTIDE SEQUENCE [LARGE SCALE GENOMIC DNA]</scope>
    <source>
        <strain evidence="2 3">Pan153</strain>
    </source>
</reference>
<accession>A0A518FJ99</accession>
<sequence>MARILIAFVTVILSFCVASALLFLGYEWYEQKLIDVVWWAGISSIVVTIVCLALWAFRDKIFQFLKLSTKTGLQHMIDPVAEIVEHGFDGRVKEAARETKVLLHRLLSRYAAIKTMNWIIGTSFGFLAIFATMAATAVLVKQNNLINTQNTYFQKQNEKLDAQNTLIESQNKYFQDQNSKIQKQLDEQTVERQRADRNRLIGILYEEKDVETGTIGKLFGLVSKEIKRKIPKASLRLRQEAALEFMKLEWDAGRYGEELDLSGAILCGLDLSHDRLKKVGLENVLQDANLRDAHLEETQFTQTHLEGAHLSGAELTESVLEGASLEGAHLSGANMKEAVLVGASLEGAHLSGAHLSEINLERAVLKFANLEGADLSFANLEGADLSFTNLVGAVLKFANLEGVHLEGAHSSGAEFSFTNLEKADLKFINLEGAHLKGAHLEGAVLKFANLEGADLSFANLVGAQLERARLGRFNLKGANLSGANLEGAEVNSHDWIKKLQNLDPSAKNFEYWSVAEKIIINRGTIYILVGPLEAEKPIPKN</sequence>
<dbReference type="PANTHER" id="PTHR14136">
    <property type="entry name" value="BTB_POZ DOMAIN-CONTAINING PROTEIN KCTD9"/>
    <property type="match status" value="1"/>
</dbReference>
<dbReference type="Pfam" id="PF00805">
    <property type="entry name" value="Pentapeptide"/>
    <property type="match status" value="3"/>
</dbReference>
<keyword evidence="1" id="KW-0472">Membrane</keyword>
<dbReference type="OrthoDB" id="230896at2"/>
<dbReference type="SUPFAM" id="SSF141571">
    <property type="entry name" value="Pentapeptide repeat-like"/>
    <property type="match status" value="2"/>
</dbReference>
<dbReference type="Gene3D" id="2.160.20.80">
    <property type="entry name" value="E3 ubiquitin-protein ligase SopA"/>
    <property type="match status" value="2"/>
</dbReference>
<dbReference type="Proteomes" id="UP000320839">
    <property type="component" value="Chromosome"/>
</dbReference>
<evidence type="ECO:0000256" key="1">
    <source>
        <dbReference type="SAM" id="Phobius"/>
    </source>
</evidence>
<dbReference type="PANTHER" id="PTHR14136:SF17">
    <property type="entry name" value="BTB_POZ DOMAIN-CONTAINING PROTEIN KCTD9"/>
    <property type="match status" value="1"/>
</dbReference>
<gene>
    <name evidence="2" type="primary">pipB2_1</name>
    <name evidence="2" type="ORF">Pan153_10530</name>
</gene>
<keyword evidence="1" id="KW-0812">Transmembrane</keyword>
<organism evidence="2 3">
    <name type="scientific">Gimesia panareensis</name>
    <dbReference type="NCBI Taxonomy" id="2527978"/>
    <lineage>
        <taxon>Bacteria</taxon>
        <taxon>Pseudomonadati</taxon>
        <taxon>Planctomycetota</taxon>
        <taxon>Planctomycetia</taxon>
        <taxon>Planctomycetales</taxon>
        <taxon>Planctomycetaceae</taxon>
        <taxon>Gimesia</taxon>
    </lineage>
</organism>
<proteinExistence type="predicted"/>
<evidence type="ECO:0000313" key="2">
    <source>
        <dbReference type="EMBL" id="QDV16425.1"/>
    </source>
</evidence>
<feature type="transmembrane region" description="Helical" evidence="1">
    <location>
        <begin position="118"/>
        <end position="140"/>
    </location>
</feature>
<feature type="transmembrane region" description="Helical" evidence="1">
    <location>
        <begin position="36"/>
        <end position="57"/>
    </location>
</feature>
<name>A0A518FJ99_9PLAN</name>
<protein>
    <submittedName>
        <fullName evidence="2">Secreted effector protein pipB2</fullName>
    </submittedName>
</protein>